<proteinExistence type="predicted"/>
<feature type="compositionally biased region" description="Low complexity" evidence="1">
    <location>
        <begin position="136"/>
        <end position="145"/>
    </location>
</feature>
<comment type="caution">
    <text evidence="3">The sequence shown here is derived from an EMBL/GenBank/DDBJ whole genome shotgun (WGS) entry which is preliminary data.</text>
</comment>
<feature type="region of interest" description="Disordered" evidence="1">
    <location>
        <begin position="45"/>
        <end position="181"/>
    </location>
</feature>
<dbReference type="InterPro" id="IPR021589">
    <property type="entry name" value="Cut12"/>
</dbReference>
<name>A0AA38VZB1_9PEZI</name>
<feature type="compositionally biased region" description="Basic and acidic residues" evidence="1">
    <location>
        <begin position="254"/>
        <end position="265"/>
    </location>
</feature>
<feature type="compositionally biased region" description="Basic and acidic residues" evidence="1">
    <location>
        <begin position="452"/>
        <end position="462"/>
    </location>
</feature>
<feature type="region of interest" description="Disordered" evidence="1">
    <location>
        <begin position="353"/>
        <end position="400"/>
    </location>
</feature>
<feature type="region of interest" description="Disordered" evidence="1">
    <location>
        <begin position="291"/>
        <end position="316"/>
    </location>
</feature>
<evidence type="ECO:0000256" key="1">
    <source>
        <dbReference type="SAM" id="MobiDB-lite"/>
    </source>
</evidence>
<feature type="compositionally biased region" description="Polar residues" evidence="1">
    <location>
        <begin position="499"/>
        <end position="516"/>
    </location>
</feature>
<evidence type="ECO:0000313" key="4">
    <source>
        <dbReference type="Proteomes" id="UP001174691"/>
    </source>
</evidence>
<accession>A0AA38VZB1</accession>
<dbReference type="EMBL" id="JANBVN010000052">
    <property type="protein sequence ID" value="KAJ9155995.1"/>
    <property type="molecule type" value="Genomic_DNA"/>
</dbReference>
<feature type="region of interest" description="Disordered" evidence="1">
    <location>
        <begin position="244"/>
        <end position="265"/>
    </location>
</feature>
<feature type="compositionally biased region" description="Basic and acidic residues" evidence="1">
    <location>
        <begin position="379"/>
        <end position="400"/>
    </location>
</feature>
<feature type="compositionally biased region" description="Basic and acidic residues" evidence="1">
    <location>
        <begin position="517"/>
        <end position="537"/>
    </location>
</feature>
<feature type="region of interest" description="Disordered" evidence="1">
    <location>
        <begin position="683"/>
        <end position="703"/>
    </location>
</feature>
<feature type="compositionally biased region" description="Acidic residues" evidence="1">
    <location>
        <begin position="155"/>
        <end position="167"/>
    </location>
</feature>
<reference evidence="3" key="1">
    <citation type="submission" date="2022-07" db="EMBL/GenBank/DDBJ databases">
        <title>Fungi with potential for degradation of polypropylene.</title>
        <authorList>
            <person name="Gostincar C."/>
        </authorList>
    </citation>
    <scope>NUCLEOTIDE SEQUENCE</scope>
    <source>
        <strain evidence="3">EXF-13287</strain>
    </source>
</reference>
<protein>
    <submittedName>
        <fullName evidence="3">Urease accessory protein</fullName>
    </submittedName>
</protein>
<dbReference type="Proteomes" id="UP001174691">
    <property type="component" value="Unassembled WGS sequence"/>
</dbReference>
<feature type="compositionally biased region" description="Basic and acidic residues" evidence="1">
    <location>
        <begin position="353"/>
        <end position="368"/>
    </location>
</feature>
<keyword evidence="4" id="KW-1185">Reference proteome</keyword>
<feature type="compositionally biased region" description="Polar residues" evidence="1">
    <location>
        <begin position="555"/>
        <end position="587"/>
    </location>
</feature>
<organism evidence="3 4">
    <name type="scientific">Coniochaeta hoffmannii</name>
    <dbReference type="NCBI Taxonomy" id="91930"/>
    <lineage>
        <taxon>Eukaryota</taxon>
        <taxon>Fungi</taxon>
        <taxon>Dikarya</taxon>
        <taxon>Ascomycota</taxon>
        <taxon>Pezizomycotina</taxon>
        <taxon>Sordariomycetes</taxon>
        <taxon>Sordariomycetidae</taxon>
        <taxon>Coniochaetales</taxon>
        <taxon>Coniochaetaceae</taxon>
        <taxon>Coniochaeta</taxon>
    </lineage>
</organism>
<feature type="compositionally biased region" description="Basic and acidic residues" evidence="1">
    <location>
        <begin position="686"/>
        <end position="703"/>
    </location>
</feature>
<sequence>MLGWALKRGGAKDAPGQDPDDTHIEQPDTPAPVFAVRALKTALFGTPAPKSYQPSDAPDNMPNKKDPVTGASDTPARPAGILLTPGTGTTRRKRVSFGHDVKAESNGIVDGNAAPGTRPKTRLTQALENSRKSRKTQSTSSDTRQPASLPKEPDDIWEEVDDDDDRDPDVTVDLNEPHSRSGKYWKSCFESYHADAKAEMEKLVKYKQLAKSYAKMKDSEALDLQQKLGEEQARVMQMEEKVAELSRNIHAGRAKGDKGTRKDSEMVAELHEQKTLAAQYRQQVEELEEMLVSAGQEPDGDKNRRNAAGTTSPRTAKTLMEINRELRKAREQLREFRHVKEEVDRLKAELLAERQKSGKLADENRRLAGDLSRSSSKVVDLEKKLDDSRNEARSKEREFRRLMSEHEQLKENAKARFSEAEQVLAKKNEAISGLKDEIRSLKTENSLKKEISDRLATRDAQKAHRRKSYSEATYNKRSHEMVPEDNTTKILDSIESRGRSSMTNGLSLPQLSSNIHIDNEARYGEKGKGKTREDEKLALTSRALRNRIATELGKNDSSSSVLSDRVNLQETRPTETSKSSNRQSYPSKDTAEPSLPTLPRIDKGDGNYGLRRKTSRSSVQKKASEVRPSSADSEVPQIDLMQSHFARLGDTVNTSTAWDISTVKTSLPADRRAAAIARLQRKKAERARVERAEGRNKENMPLA</sequence>
<evidence type="ECO:0000313" key="3">
    <source>
        <dbReference type="EMBL" id="KAJ9155995.1"/>
    </source>
</evidence>
<feature type="region of interest" description="Disordered" evidence="1">
    <location>
        <begin position="550"/>
        <end position="634"/>
    </location>
</feature>
<evidence type="ECO:0000259" key="2">
    <source>
        <dbReference type="Pfam" id="PF11500"/>
    </source>
</evidence>
<feature type="region of interest" description="Disordered" evidence="1">
    <location>
        <begin position="452"/>
        <end position="538"/>
    </location>
</feature>
<dbReference type="Pfam" id="PF11500">
    <property type="entry name" value="Cut12"/>
    <property type="match status" value="1"/>
</dbReference>
<feature type="region of interest" description="Disordered" evidence="1">
    <location>
        <begin position="1"/>
        <end position="30"/>
    </location>
</feature>
<feature type="domain" description="Spindle pole body-associated protein cut12" evidence="2">
    <location>
        <begin position="118"/>
        <end position="257"/>
    </location>
</feature>
<gene>
    <name evidence="3" type="ORF">NKR19_g4229</name>
</gene>
<dbReference type="AlphaFoldDB" id="A0AA38VZB1"/>